<reference evidence="1 2" key="1">
    <citation type="journal article" date="2017" name="Genome Biol. Evol.">
        <title>Phytophthora megakarya and P. palmivora, closely related causal agents of cacao black pod rot, underwent increases in genome sizes and gene numbers by different mechanisms.</title>
        <authorList>
            <person name="Ali S.S."/>
            <person name="Shao J."/>
            <person name="Lary D.J."/>
            <person name="Kronmiller B."/>
            <person name="Shen D."/>
            <person name="Strem M.D."/>
            <person name="Amoako-Attah I."/>
            <person name="Akrofi A.Y."/>
            <person name="Begoude B.A."/>
            <person name="Ten Hoopen G.M."/>
            <person name="Coulibaly K."/>
            <person name="Kebe B.I."/>
            <person name="Melnick R.L."/>
            <person name="Guiltinan M.J."/>
            <person name="Tyler B.M."/>
            <person name="Meinhardt L.W."/>
            <person name="Bailey B.A."/>
        </authorList>
    </citation>
    <scope>NUCLEOTIDE SEQUENCE [LARGE SCALE GENOMIC DNA]</scope>
    <source>
        <strain evidence="2">sbr112.9</strain>
    </source>
</reference>
<dbReference type="Proteomes" id="UP000237271">
    <property type="component" value="Unassembled WGS sequence"/>
</dbReference>
<name>A0A2P4XP61_9STRA</name>
<evidence type="ECO:0000313" key="2">
    <source>
        <dbReference type="Proteomes" id="UP000237271"/>
    </source>
</evidence>
<dbReference type="OrthoDB" id="5981550at2759"/>
<evidence type="ECO:0000313" key="1">
    <source>
        <dbReference type="EMBL" id="POM67350.1"/>
    </source>
</evidence>
<comment type="caution">
    <text evidence="1">The sequence shown here is derived from an EMBL/GenBank/DDBJ whole genome shotgun (WGS) entry which is preliminary data.</text>
</comment>
<proteinExistence type="predicted"/>
<gene>
    <name evidence="1" type="ORF">PHPALM_16676</name>
</gene>
<organism evidence="1 2">
    <name type="scientific">Phytophthora palmivora</name>
    <dbReference type="NCBI Taxonomy" id="4796"/>
    <lineage>
        <taxon>Eukaryota</taxon>
        <taxon>Sar</taxon>
        <taxon>Stramenopiles</taxon>
        <taxon>Oomycota</taxon>
        <taxon>Peronosporomycetes</taxon>
        <taxon>Peronosporales</taxon>
        <taxon>Peronosporaceae</taxon>
        <taxon>Phytophthora</taxon>
    </lineage>
</organism>
<accession>A0A2P4XP61</accession>
<keyword evidence="2" id="KW-1185">Reference proteome</keyword>
<dbReference type="EMBL" id="NCKW01009308">
    <property type="protein sequence ID" value="POM67350.1"/>
    <property type="molecule type" value="Genomic_DNA"/>
</dbReference>
<protein>
    <submittedName>
        <fullName evidence="1">HECT E3 ubiquitin ligase</fullName>
    </submittedName>
</protein>
<sequence>MEETDSEQLQERFRTSYARFLSQGLEPNDAVARALLELQQLATNGAKPIGDASEDVKMEDASRQEDIEMDTLKEVASTSTNVY</sequence>
<dbReference type="AlphaFoldDB" id="A0A2P4XP61"/>